<proteinExistence type="predicted"/>
<accession>A0ABY4F4L9</accession>
<protein>
    <submittedName>
        <fullName evidence="1">Recombinase family protein</fullName>
    </submittedName>
</protein>
<gene>
    <name evidence="1" type="ORF">MUN80_17810</name>
</gene>
<reference evidence="1 2" key="1">
    <citation type="submission" date="2022-04" db="EMBL/GenBank/DDBJ databases">
        <title>Hymenobacter sp. isolated from the air.</title>
        <authorList>
            <person name="Won M."/>
            <person name="Lee C.-M."/>
            <person name="Woen H.-Y."/>
            <person name="Kwon S.-W."/>
        </authorList>
    </citation>
    <scope>NUCLEOTIDE SEQUENCE [LARGE SCALE GENOMIC DNA]</scope>
    <source>
        <strain evidence="2">5116 S-27</strain>
    </source>
</reference>
<evidence type="ECO:0000313" key="2">
    <source>
        <dbReference type="Proteomes" id="UP000831785"/>
    </source>
</evidence>
<name>A0ABY4F4L9_9BACT</name>
<keyword evidence="2" id="KW-1185">Reference proteome</keyword>
<evidence type="ECO:0000313" key="1">
    <source>
        <dbReference type="EMBL" id="UOQ51607.1"/>
    </source>
</evidence>
<dbReference type="Proteomes" id="UP000831785">
    <property type="component" value="Chromosome"/>
</dbReference>
<dbReference type="EMBL" id="CP095049">
    <property type="protein sequence ID" value="UOQ51607.1"/>
    <property type="molecule type" value="Genomic_DNA"/>
</dbReference>
<organism evidence="1 2">
    <name type="scientific">Hymenobacter cellulosivorans</name>
    <dbReference type="NCBI Taxonomy" id="2932249"/>
    <lineage>
        <taxon>Bacteria</taxon>
        <taxon>Pseudomonadati</taxon>
        <taxon>Bacteroidota</taxon>
        <taxon>Cytophagia</taxon>
        <taxon>Cytophagales</taxon>
        <taxon>Hymenobacteraceae</taxon>
        <taxon>Hymenobacter</taxon>
    </lineage>
</organism>
<sequence length="78" mass="8620">MGKFMLSILALLAVYNRQNILEKTPAGQQPAAALGKPIGPPKELDADNLIQGRKVLKKPIWAETVERTGICLFSVKRY</sequence>